<dbReference type="Pfam" id="PF13449">
    <property type="entry name" value="Phytase-like"/>
    <property type="match status" value="1"/>
</dbReference>
<accession>A0A2P4UBP8</accession>
<comment type="caution">
    <text evidence="3">The sequence shown here is derived from an EMBL/GenBank/DDBJ whole genome shotgun (WGS) entry which is preliminary data.</text>
</comment>
<evidence type="ECO:0000259" key="2">
    <source>
        <dbReference type="Pfam" id="PF13449"/>
    </source>
</evidence>
<evidence type="ECO:0000313" key="3">
    <source>
        <dbReference type="EMBL" id="POM22458.1"/>
    </source>
</evidence>
<evidence type="ECO:0000256" key="1">
    <source>
        <dbReference type="SAM" id="SignalP"/>
    </source>
</evidence>
<sequence precursor="true">MRRGTTAAAVAVAVSAAGLAAVAPRAEAAQAPRITRFLGERRLPHLAKFRNTTVGGFSGVDRDPRTGTWYLVSDDRWRYEPARFYTATFPIDRRTGRLGAVTLTGVHTFAKPEGGPYPGYGKPRSVDPESIRFDPVTRRLVWGNEGDRPDATHDVPLAPASVQFADVHGRYAGALTLPANARLTAAEQGPRRNAGFEGVAVTRHTISAMLEGPRYEDGAPPSPEHGASARLTVWDRSGRVRGQYAYPIDRLPARPVPADGQSDSGVSEILPIDGHRYLALERSWIEGVGYRTKLYAFDVRGASNVLARTSLRDRAPYRPVSKRLVADLTNVSRPAQNLESLAWGPRLATGECTLIAGSDDNFDKGEVTQFLGFALRGACPA</sequence>
<evidence type="ECO:0000313" key="4">
    <source>
        <dbReference type="Proteomes" id="UP000242367"/>
    </source>
</evidence>
<organism evidence="3 4">
    <name type="scientific">Actinomadura rubteroloni</name>
    <dbReference type="NCBI Taxonomy" id="1926885"/>
    <lineage>
        <taxon>Bacteria</taxon>
        <taxon>Bacillati</taxon>
        <taxon>Actinomycetota</taxon>
        <taxon>Actinomycetes</taxon>
        <taxon>Streptosporangiales</taxon>
        <taxon>Thermomonosporaceae</taxon>
        <taxon>Actinomadura</taxon>
    </lineage>
</organism>
<proteinExistence type="predicted"/>
<dbReference type="RefSeq" id="WP_103566134.1">
    <property type="nucleotide sequence ID" value="NZ_MTBP01000005.1"/>
</dbReference>
<dbReference type="Proteomes" id="UP000242367">
    <property type="component" value="Unassembled WGS sequence"/>
</dbReference>
<keyword evidence="1" id="KW-0732">Signal</keyword>
<dbReference type="EMBL" id="MTBP01000005">
    <property type="protein sequence ID" value="POM22458.1"/>
    <property type="molecule type" value="Genomic_DNA"/>
</dbReference>
<keyword evidence="4" id="KW-1185">Reference proteome</keyword>
<dbReference type="InterPro" id="IPR027372">
    <property type="entry name" value="Phytase-like_dom"/>
</dbReference>
<reference evidence="3 4" key="1">
    <citation type="journal article" date="2017" name="Chemistry">
        <title>Isolation, Biosynthesis and Chemical Modifications of Rubterolones A-F: Rare Tropolone Alkaloids from Actinomadura sp. 5-2.</title>
        <authorList>
            <person name="Guo H."/>
            <person name="Benndorf R."/>
            <person name="Leichnitz D."/>
            <person name="Klassen J.L."/>
            <person name="Vollmers J."/>
            <person name="Gorls H."/>
            <person name="Steinacker M."/>
            <person name="Weigel C."/>
            <person name="Dahse H.M."/>
            <person name="Kaster A.K."/>
            <person name="de Beer Z.W."/>
            <person name="Poulsen M."/>
            <person name="Beemelmanns C."/>
        </authorList>
    </citation>
    <scope>NUCLEOTIDE SEQUENCE [LARGE SCALE GENOMIC DNA]</scope>
    <source>
        <strain evidence="3 4">5-2</strain>
    </source>
</reference>
<feature type="signal peptide" evidence="1">
    <location>
        <begin position="1"/>
        <end position="28"/>
    </location>
</feature>
<protein>
    <recommendedName>
        <fullName evidence="2">Phytase-like domain-containing protein</fullName>
    </recommendedName>
</protein>
<gene>
    <name evidence="3" type="ORF">BTM25_54080</name>
</gene>
<feature type="domain" description="Phytase-like" evidence="2">
    <location>
        <begin position="52"/>
        <end position="362"/>
    </location>
</feature>
<dbReference type="AlphaFoldDB" id="A0A2P4UBP8"/>
<name>A0A2P4UBP8_9ACTN</name>
<feature type="chain" id="PRO_5015157287" description="Phytase-like domain-containing protein" evidence="1">
    <location>
        <begin position="29"/>
        <end position="381"/>
    </location>
</feature>